<feature type="transmembrane region" description="Helical" evidence="1">
    <location>
        <begin position="6"/>
        <end position="26"/>
    </location>
</feature>
<dbReference type="KEGG" id="vnx:VNE69_12164"/>
<proteinExistence type="predicted"/>
<protein>
    <submittedName>
        <fullName evidence="2">SP-containing protein</fullName>
    </submittedName>
</protein>
<reference evidence="2" key="1">
    <citation type="journal article" date="2024" name="BMC Genomics">
        <title>Functional annotation of a divergent genome using sequence and structure-based similarity.</title>
        <authorList>
            <person name="Svedberg D."/>
            <person name="Winiger R.R."/>
            <person name="Berg A."/>
            <person name="Sharma H."/>
            <person name="Tellgren-Roth C."/>
            <person name="Debrunner-Vossbrinck B.A."/>
            <person name="Vossbrinck C.R."/>
            <person name="Barandun J."/>
        </authorList>
    </citation>
    <scope>NUCLEOTIDE SEQUENCE</scope>
    <source>
        <strain evidence="2">Illinois isolate</strain>
    </source>
</reference>
<dbReference type="EMBL" id="CP142737">
    <property type="protein sequence ID" value="WUR05179.1"/>
    <property type="molecule type" value="Genomic_DNA"/>
</dbReference>
<evidence type="ECO:0000256" key="1">
    <source>
        <dbReference type="SAM" id="Phobius"/>
    </source>
</evidence>
<dbReference type="Proteomes" id="UP001334084">
    <property type="component" value="Chromosome 12"/>
</dbReference>
<gene>
    <name evidence="2" type="ORF">VNE69_12164</name>
</gene>
<evidence type="ECO:0000313" key="3">
    <source>
        <dbReference type="Proteomes" id="UP001334084"/>
    </source>
</evidence>
<sequence>MILRSFSLIIIFLILLTVYYLFLTLVNVNKDDKVKPSDEYTKPQGILIRPEIKEKDFEIINDTERFLR</sequence>
<name>A0AAX4JGS9_9MICR</name>
<keyword evidence="1" id="KW-0812">Transmembrane</keyword>
<dbReference type="RefSeq" id="XP_065331324.1">
    <property type="nucleotide sequence ID" value="XM_065475252.1"/>
</dbReference>
<keyword evidence="1" id="KW-1133">Transmembrane helix</keyword>
<dbReference type="AlphaFoldDB" id="A0AAX4JGS9"/>
<organism evidence="2 3">
    <name type="scientific">Vairimorpha necatrix</name>
    <dbReference type="NCBI Taxonomy" id="6039"/>
    <lineage>
        <taxon>Eukaryota</taxon>
        <taxon>Fungi</taxon>
        <taxon>Fungi incertae sedis</taxon>
        <taxon>Microsporidia</taxon>
        <taxon>Nosematidae</taxon>
        <taxon>Vairimorpha</taxon>
    </lineage>
</organism>
<evidence type="ECO:0000313" key="2">
    <source>
        <dbReference type="EMBL" id="WUR05179.1"/>
    </source>
</evidence>
<keyword evidence="3" id="KW-1185">Reference proteome</keyword>
<dbReference type="GeneID" id="90543026"/>
<accession>A0AAX4JGS9</accession>
<keyword evidence="1" id="KW-0472">Membrane</keyword>